<dbReference type="InterPro" id="IPR016035">
    <property type="entry name" value="Acyl_Trfase/lysoPLipase"/>
</dbReference>
<dbReference type="PANTHER" id="PTHR42681:SF1">
    <property type="entry name" value="MALONYL-COA-ACYL CARRIER PROTEIN TRANSACYLASE, MITOCHONDRIAL"/>
    <property type="match status" value="1"/>
</dbReference>
<organism evidence="5 6">
    <name type="scientific">Sulfidibacter corallicola</name>
    <dbReference type="NCBI Taxonomy" id="2818388"/>
    <lineage>
        <taxon>Bacteria</taxon>
        <taxon>Pseudomonadati</taxon>
        <taxon>Acidobacteriota</taxon>
        <taxon>Holophagae</taxon>
        <taxon>Acanthopleuribacterales</taxon>
        <taxon>Acanthopleuribacteraceae</taxon>
        <taxon>Sulfidibacter</taxon>
    </lineage>
</organism>
<dbReference type="EC" id="2.3.1.39" evidence="1"/>
<keyword evidence="2" id="KW-0808">Transferase</keyword>
<keyword evidence="3" id="KW-0012">Acyltransferase</keyword>
<dbReference type="Gene3D" id="3.30.70.250">
    <property type="entry name" value="Malonyl-CoA ACP transacylase, ACP-binding"/>
    <property type="match status" value="1"/>
</dbReference>
<evidence type="ECO:0000313" key="6">
    <source>
        <dbReference type="Proteomes" id="UP000663929"/>
    </source>
</evidence>
<dbReference type="InterPro" id="IPR050858">
    <property type="entry name" value="Mal-CoA-ACP_Trans/PKS_FabD"/>
</dbReference>
<dbReference type="PANTHER" id="PTHR42681">
    <property type="entry name" value="MALONYL-COA-ACYL CARRIER PROTEIN TRANSACYLASE, MITOCHONDRIAL"/>
    <property type="match status" value="1"/>
</dbReference>
<evidence type="ECO:0000256" key="4">
    <source>
        <dbReference type="ARBA" id="ARBA00048462"/>
    </source>
</evidence>
<dbReference type="GO" id="GO:0004314">
    <property type="term" value="F:[acyl-carrier-protein] S-malonyltransferase activity"/>
    <property type="evidence" value="ECO:0007669"/>
    <property type="project" value="UniProtKB-EC"/>
</dbReference>
<dbReference type="EMBL" id="CP071793">
    <property type="protein sequence ID" value="QTD53839.1"/>
    <property type="molecule type" value="Genomic_DNA"/>
</dbReference>
<dbReference type="Proteomes" id="UP000663929">
    <property type="component" value="Chromosome"/>
</dbReference>
<reference evidence="5" key="1">
    <citation type="submission" date="2021-03" db="EMBL/GenBank/DDBJ databases">
        <title>Acanthopleuribacteraceae sp. M133.</title>
        <authorList>
            <person name="Wang G."/>
        </authorList>
    </citation>
    <scope>NUCLEOTIDE SEQUENCE</scope>
    <source>
        <strain evidence="5">M133</strain>
    </source>
</reference>
<dbReference type="KEGG" id="scor:J3U87_15425"/>
<evidence type="ECO:0000256" key="1">
    <source>
        <dbReference type="ARBA" id="ARBA00013258"/>
    </source>
</evidence>
<name>A0A8A4TV61_SULCO</name>
<dbReference type="SUPFAM" id="SSF52151">
    <property type="entry name" value="FabD/lysophospholipase-like"/>
    <property type="match status" value="1"/>
</dbReference>
<dbReference type="InterPro" id="IPR001227">
    <property type="entry name" value="Ac_transferase_dom_sf"/>
</dbReference>
<dbReference type="Gene3D" id="3.40.366.10">
    <property type="entry name" value="Malonyl-Coenzyme A Acyl Carrier Protein, domain 2"/>
    <property type="match status" value="1"/>
</dbReference>
<dbReference type="RefSeq" id="WP_237383940.1">
    <property type="nucleotide sequence ID" value="NZ_CP071793.1"/>
</dbReference>
<accession>A0A8A4TV61</accession>
<gene>
    <name evidence="5" type="ORF">J3U87_15425</name>
</gene>
<sequence>MARLVVIAPGRGSYNRGELSYLSRFKEHPNYAQRQSLLARADRLRTEAGRVSISDLDGAEHYSSARHLPGENASALIFTCSAADYALLAERHRVVGVLGNSMGWYSTLYTGGALDFDDAFRVVDTMGSYQKGNIQGGQLIYPVVDEHWQPSPEREAAVARALTEVNALGADHWVGLSIRLGGNLVLAGTDAGVKAMLGTLPKVKIGANEYPFQLARHSAFHTPIMEAASQRGKQELADIRWGQPKVPMIDGSGHLWRPFQTVETSLADYTFGHQVVAPYDFSTSIRVALRELNPDHLVLLGPGESLGGAIAQVMIAERWRGIQSRADFVAAQKSDAPPLISMNRPEQAELAIR</sequence>
<proteinExistence type="predicted"/>
<comment type="catalytic activity">
    <reaction evidence="4">
        <text>holo-[ACP] + malonyl-CoA = malonyl-[ACP] + CoA</text>
        <dbReference type="Rhea" id="RHEA:41792"/>
        <dbReference type="Rhea" id="RHEA-COMP:9623"/>
        <dbReference type="Rhea" id="RHEA-COMP:9685"/>
        <dbReference type="ChEBI" id="CHEBI:57287"/>
        <dbReference type="ChEBI" id="CHEBI:57384"/>
        <dbReference type="ChEBI" id="CHEBI:64479"/>
        <dbReference type="ChEBI" id="CHEBI:78449"/>
        <dbReference type="EC" id="2.3.1.39"/>
    </reaction>
</comment>
<keyword evidence="6" id="KW-1185">Reference proteome</keyword>
<evidence type="ECO:0000256" key="2">
    <source>
        <dbReference type="ARBA" id="ARBA00022679"/>
    </source>
</evidence>
<evidence type="ECO:0000313" key="5">
    <source>
        <dbReference type="EMBL" id="QTD53839.1"/>
    </source>
</evidence>
<evidence type="ECO:0000256" key="3">
    <source>
        <dbReference type="ARBA" id="ARBA00023315"/>
    </source>
</evidence>
<protein>
    <recommendedName>
        <fullName evidence="1">[acyl-carrier-protein] S-malonyltransferase</fullName>
        <ecNumber evidence="1">2.3.1.39</ecNumber>
    </recommendedName>
</protein>
<dbReference type="AlphaFoldDB" id="A0A8A4TV61"/>
<dbReference type="GO" id="GO:0006633">
    <property type="term" value="P:fatty acid biosynthetic process"/>
    <property type="evidence" value="ECO:0007669"/>
    <property type="project" value="TreeGrafter"/>
</dbReference>